<dbReference type="AlphaFoldDB" id="A0A1E3X467"/>
<dbReference type="Proteomes" id="UP000094056">
    <property type="component" value="Unassembled WGS sequence"/>
</dbReference>
<comment type="caution">
    <text evidence="1">The sequence shown here is derived from an EMBL/GenBank/DDBJ whole genome shotgun (WGS) entry which is preliminary data.</text>
</comment>
<organism evidence="1 2">
    <name type="scientific">Candidatus Scalindua rubra</name>
    <dbReference type="NCBI Taxonomy" id="1872076"/>
    <lineage>
        <taxon>Bacteria</taxon>
        <taxon>Pseudomonadati</taxon>
        <taxon>Planctomycetota</taxon>
        <taxon>Candidatus Brocadiia</taxon>
        <taxon>Candidatus Brocadiales</taxon>
        <taxon>Candidatus Scalinduaceae</taxon>
        <taxon>Candidatus Scalindua</taxon>
    </lineage>
</organism>
<gene>
    <name evidence="1" type="ORF">SCARUB_04431</name>
</gene>
<proteinExistence type="predicted"/>
<accession>A0A1E3X467</accession>
<evidence type="ECO:0000313" key="1">
    <source>
        <dbReference type="EMBL" id="ODS30450.1"/>
    </source>
</evidence>
<sequence>MKRSMSLEKTRILFVEDDPSHARLIIDIIEIKWSMAKNLLK</sequence>
<reference evidence="1 2" key="1">
    <citation type="submission" date="2016-07" db="EMBL/GenBank/DDBJ databases">
        <title>Draft genome of Scalindua rubra, obtained from a brine-seawater interface in the Red Sea, sheds light on salt adaptation in anammox bacteria.</title>
        <authorList>
            <person name="Speth D.R."/>
            <person name="Lagkouvardos I."/>
            <person name="Wang Y."/>
            <person name="Qian P.-Y."/>
            <person name="Dutilh B.E."/>
            <person name="Jetten M.S."/>
        </authorList>
    </citation>
    <scope>NUCLEOTIDE SEQUENCE [LARGE SCALE GENOMIC DNA]</scope>
    <source>
        <strain evidence="1">BSI-1</strain>
    </source>
</reference>
<dbReference type="EMBL" id="MAYW01000222">
    <property type="protein sequence ID" value="ODS30450.1"/>
    <property type="molecule type" value="Genomic_DNA"/>
</dbReference>
<protein>
    <submittedName>
        <fullName evidence="1">Uncharacterized protein</fullName>
    </submittedName>
</protein>
<evidence type="ECO:0000313" key="2">
    <source>
        <dbReference type="Proteomes" id="UP000094056"/>
    </source>
</evidence>
<name>A0A1E3X467_9BACT</name>